<proteinExistence type="predicted"/>
<evidence type="ECO:0000313" key="1">
    <source>
        <dbReference type="EMBL" id="GMN70316.1"/>
    </source>
</evidence>
<reference evidence="1" key="1">
    <citation type="submission" date="2023-07" db="EMBL/GenBank/DDBJ databases">
        <title>draft genome sequence of fig (Ficus carica).</title>
        <authorList>
            <person name="Takahashi T."/>
            <person name="Nishimura K."/>
        </authorList>
    </citation>
    <scope>NUCLEOTIDE SEQUENCE</scope>
</reference>
<dbReference type="AlphaFoldDB" id="A0AA88E9D8"/>
<protein>
    <submittedName>
        <fullName evidence="1">Uncharacterized protein</fullName>
    </submittedName>
</protein>
<sequence>MSFNEQEGTCSCTLRRSSLTQDIAREEVVLAERKLTVLRLCCSRGVTPTLVSDCISRAIRAEYWINQDKEARAYIFKAKKEERAAERQLQPRQNQDAYAKGQISNVVQHSKQFGKNKGREMLLARVSREITLKRKVTEAMRVITIMIIQCAHNAGRSTLEYVDWGQMLATFVARKVITRGIVPSTTRTRTPSIRTGM</sequence>
<gene>
    <name evidence="1" type="ORF">TIFTF001_039360</name>
</gene>
<dbReference type="EMBL" id="BTGU01001103">
    <property type="protein sequence ID" value="GMN70316.1"/>
    <property type="molecule type" value="Genomic_DNA"/>
</dbReference>
<name>A0AA88E9D8_FICCA</name>
<dbReference type="Proteomes" id="UP001187192">
    <property type="component" value="Unassembled WGS sequence"/>
</dbReference>
<keyword evidence="2" id="KW-1185">Reference proteome</keyword>
<organism evidence="1 2">
    <name type="scientific">Ficus carica</name>
    <name type="common">Common fig</name>
    <dbReference type="NCBI Taxonomy" id="3494"/>
    <lineage>
        <taxon>Eukaryota</taxon>
        <taxon>Viridiplantae</taxon>
        <taxon>Streptophyta</taxon>
        <taxon>Embryophyta</taxon>
        <taxon>Tracheophyta</taxon>
        <taxon>Spermatophyta</taxon>
        <taxon>Magnoliopsida</taxon>
        <taxon>eudicotyledons</taxon>
        <taxon>Gunneridae</taxon>
        <taxon>Pentapetalae</taxon>
        <taxon>rosids</taxon>
        <taxon>fabids</taxon>
        <taxon>Rosales</taxon>
        <taxon>Moraceae</taxon>
        <taxon>Ficeae</taxon>
        <taxon>Ficus</taxon>
    </lineage>
</organism>
<evidence type="ECO:0000313" key="2">
    <source>
        <dbReference type="Proteomes" id="UP001187192"/>
    </source>
</evidence>
<comment type="caution">
    <text evidence="1">The sequence shown here is derived from an EMBL/GenBank/DDBJ whole genome shotgun (WGS) entry which is preliminary data.</text>
</comment>
<accession>A0AA88E9D8</accession>